<comment type="caution">
    <text evidence="1">The sequence shown here is derived from an EMBL/GenBank/DDBJ whole genome shotgun (WGS) entry which is preliminary data.</text>
</comment>
<sequence length="564" mass="64901">MYWCVVNRPESTEEAAAEQFLNILSGLNTWRGDKMPDAIGTAKLVQAVMLLPKQENLVWARLPPTAPISEGSVVLIEPTKSPTHKKDIIVGRVVVSMTADRWVPVRMLNPYDMPITWPTFHLVWHWRIWKRMWSEIDSCEVSPQWKGQLLRLVQKYEHVFSKHKLDCGRAKDFVHRIHLSDNWPFRLPYRHVPPGHYQMLQQVLSEMEERDIIRKSSMTAAVSHSETTTVAKTALNAAACIPSTQTPKPETTMVPLHMALTDTDTLEQNVAKLAWADSLFYTDVLVNDHQRPSMTISKVAKSHLLDAGLSLDQCKMQANVMLVGCGGIQIPMYWCVVNGPETTEEAEAEQFLNILSGLNTWRGDKMPDAIGTAKLVQAVMLLPNQENLVWARLPPTAPISEGSVVLIEPTKSPTHKKDIIVGRVVVSMTADRWVPVRMLNPYDMPITWPTFHLVWHWRIWKRMWSEIDSCEVSPQWKGQLLRLVQKYEHVFSKHKLDCGRAKDFVHRIHLSDNWPFRLPYRHVPPGHYQMLQQVLSEVEERDIIRKSSSMRVQWRPLVVKIKHN</sequence>
<proteinExistence type="predicted"/>
<dbReference type="SUPFAM" id="SSF56672">
    <property type="entry name" value="DNA/RNA polymerases"/>
    <property type="match status" value="2"/>
</dbReference>
<name>A0AAE0R0H1_9TELE</name>
<dbReference type="Proteomes" id="UP001274896">
    <property type="component" value="Unassembled WGS sequence"/>
</dbReference>
<accession>A0AAE0R0H1</accession>
<gene>
    <name evidence="1" type="ORF">QTP70_029184</name>
</gene>
<keyword evidence="2" id="KW-1185">Reference proteome</keyword>
<dbReference type="InterPro" id="IPR043502">
    <property type="entry name" value="DNA/RNA_pol_sf"/>
</dbReference>
<evidence type="ECO:0000313" key="1">
    <source>
        <dbReference type="EMBL" id="KAK3538085.1"/>
    </source>
</evidence>
<organism evidence="1 2">
    <name type="scientific">Hemibagrus guttatus</name>
    <dbReference type="NCBI Taxonomy" id="175788"/>
    <lineage>
        <taxon>Eukaryota</taxon>
        <taxon>Metazoa</taxon>
        <taxon>Chordata</taxon>
        <taxon>Craniata</taxon>
        <taxon>Vertebrata</taxon>
        <taxon>Euteleostomi</taxon>
        <taxon>Actinopterygii</taxon>
        <taxon>Neopterygii</taxon>
        <taxon>Teleostei</taxon>
        <taxon>Ostariophysi</taxon>
        <taxon>Siluriformes</taxon>
        <taxon>Bagridae</taxon>
        <taxon>Hemibagrus</taxon>
    </lineage>
</organism>
<dbReference type="EMBL" id="JAUCMX010000008">
    <property type="protein sequence ID" value="KAK3538085.1"/>
    <property type="molecule type" value="Genomic_DNA"/>
</dbReference>
<protein>
    <submittedName>
        <fullName evidence="1">Uncharacterized protein</fullName>
    </submittedName>
</protein>
<evidence type="ECO:0000313" key="2">
    <source>
        <dbReference type="Proteomes" id="UP001274896"/>
    </source>
</evidence>
<dbReference type="AlphaFoldDB" id="A0AAE0R0H1"/>
<reference evidence="1" key="1">
    <citation type="submission" date="2023-06" db="EMBL/GenBank/DDBJ databases">
        <title>Male Hemibagrus guttatus genome.</title>
        <authorList>
            <person name="Bian C."/>
        </authorList>
    </citation>
    <scope>NUCLEOTIDE SEQUENCE</scope>
    <source>
        <strain evidence="1">Male_cb2023</strain>
        <tissue evidence="1">Muscle</tissue>
    </source>
</reference>